<sequence>MASKHNLKAGDTLFLVWNKQYSGPAKTKTVTITRVGRAYAYWGLGRSTDEIVSLEDLRFGVGGNGYGYSGQAYLSEEHYARYVERNQAWRKFVAEIEARDFTRALEALTVENIVAAAAQLGIPAEKILNS</sequence>
<dbReference type="EMBL" id="CP045644">
    <property type="protein sequence ID" value="QFZ84535.1"/>
    <property type="molecule type" value="Genomic_DNA"/>
</dbReference>
<accession>A0A5Q0M7Q8</accession>
<evidence type="ECO:0000313" key="2">
    <source>
        <dbReference type="Proteomes" id="UP000326780"/>
    </source>
</evidence>
<name>A0A5Q0M7Q8_VARPD</name>
<dbReference type="AlphaFoldDB" id="A0A5Q0M7Q8"/>
<proteinExistence type="predicted"/>
<evidence type="ECO:0000313" key="1">
    <source>
        <dbReference type="EMBL" id="QFZ84535.1"/>
    </source>
</evidence>
<gene>
    <name evidence="1" type="ORF">GFK26_18065</name>
</gene>
<dbReference type="InterPro" id="IPR056982">
    <property type="entry name" value="Phage_ProQ_C-like"/>
</dbReference>
<reference evidence="1 2" key="1">
    <citation type="submission" date="2019-10" db="EMBL/GenBank/DDBJ databases">
        <title>Complete genome sequence of Variovorax paradoxus 5C-2.</title>
        <authorList>
            <person name="Gogoleva N.E."/>
            <person name="Balkin A.S."/>
        </authorList>
    </citation>
    <scope>NUCLEOTIDE SEQUENCE [LARGE SCALE GENOMIC DNA]</scope>
    <source>
        <strain evidence="1 2">5C-2</strain>
    </source>
</reference>
<dbReference type="Proteomes" id="UP000326780">
    <property type="component" value="Chromosome"/>
</dbReference>
<dbReference type="RefSeq" id="WP_153283154.1">
    <property type="nucleotide sequence ID" value="NZ_CP045644.1"/>
</dbReference>
<dbReference type="Pfam" id="PF24203">
    <property type="entry name" value="Phage_ProQ_C_like"/>
    <property type="match status" value="1"/>
</dbReference>
<protein>
    <submittedName>
        <fullName evidence="1">Uncharacterized protein</fullName>
    </submittedName>
</protein>
<organism evidence="1 2">
    <name type="scientific">Variovorax paradoxus</name>
    <dbReference type="NCBI Taxonomy" id="34073"/>
    <lineage>
        <taxon>Bacteria</taxon>
        <taxon>Pseudomonadati</taxon>
        <taxon>Pseudomonadota</taxon>
        <taxon>Betaproteobacteria</taxon>
        <taxon>Burkholderiales</taxon>
        <taxon>Comamonadaceae</taxon>
        <taxon>Variovorax</taxon>
    </lineage>
</organism>